<keyword evidence="5" id="KW-1185">Reference proteome</keyword>
<dbReference type="GeneID" id="113500675"/>
<evidence type="ECO:0000259" key="3">
    <source>
        <dbReference type="PROSITE" id="PS51029"/>
    </source>
</evidence>
<dbReference type="KEGG" id="tnl:113500675"/>
<dbReference type="OrthoDB" id="6147983at2759"/>
<dbReference type="Pfam" id="PF10545">
    <property type="entry name" value="MADF_DNA_bdg"/>
    <property type="match status" value="1"/>
</dbReference>
<comment type="subcellular location">
    <subcellularLocation>
        <location evidence="1">Nucleus</location>
    </subcellularLocation>
</comment>
<feature type="domain" description="MADF" evidence="3">
    <location>
        <begin position="10"/>
        <end position="103"/>
    </location>
</feature>
<name>A0A7E5W9L5_TRINI</name>
<protein>
    <submittedName>
        <fullName evidence="6">Uncharacterized protein LOC113500675</fullName>
    </submittedName>
</protein>
<dbReference type="PROSITE" id="PS51031">
    <property type="entry name" value="BESS"/>
    <property type="match status" value="1"/>
</dbReference>
<gene>
    <name evidence="6" type="primary">LOC113500675</name>
</gene>
<dbReference type="InterPro" id="IPR006578">
    <property type="entry name" value="MADF-dom"/>
</dbReference>
<feature type="region of interest" description="Disordered" evidence="2">
    <location>
        <begin position="150"/>
        <end position="184"/>
    </location>
</feature>
<dbReference type="AlphaFoldDB" id="A0A7E5W9L5"/>
<dbReference type="GO" id="GO:0005634">
    <property type="term" value="C:nucleus"/>
    <property type="evidence" value="ECO:0007669"/>
    <property type="project" value="UniProtKB-SubCell"/>
</dbReference>
<feature type="domain" description="BESS" evidence="4">
    <location>
        <begin position="188"/>
        <end position="227"/>
    </location>
</feature>
<proteinExistence type="predicted"/>
<dbReference type="PANTHER" id="PTHR12243">
    <property type="entry name" value="MADF DOMAIN TRANSCRIPTION FACTOR"/>
    <property type="match status" value="1"/>
</dbReference>
<dbReference type="GO" id="GO:0003677">
    <property type="term" value="F:DNA binding"/>
    <property type="evidence" value="ECO:0007669"/>
    <property type="project" value="InterPro"/>
</dbReference>
<dbReference type="SMART" id="SM00595">
    <property type="entry name" value="MADF"/>
    <property type="match status" value="1"/>
</dbReference>
<dbReference type="FunCoup" id="A0A7E5W9L5">
    <property type="interactions" value="16"/>
</dbReference>
<evidence type="ECO:0000256" key="2">
    <source>
        <dbReference type="SAM" id="MobiDB-lite"/>
    </source>
</evidence>
<dbReference type="GO" id="GO:0006357">
    <property type="term" value="P:regulation of transcription by RNA polymerase II"/>
    <property type="evidence" value="ECO:0007669"/>
    <property type="project" value="TreeGrafter"/>
</dbReference>
<feature type="compositionally biased region" description="Basic and acidic residues" evidence="2">
    <location>
        <begin position="150"/>
        <end position="164"/>
    </location>
</feature>
<dbReference type="InterPro" id="IPR039353">
    <property type="entry name" value="TF_Adf1"/>
</dbReference>
<dbReference type="Proteomes" id="UP000322000">
    <property type="component" value="Chromosome 14"/>
</dbReference>
<dbReference type="InParanoid" id="A0A7E5W9L5"/>
<organism evidence="5 6">
    <name type="scientific">Trichoplusia ni</name>
    <name type="common">Cabbage looper</name>
    <dbReference type="NCBI Taxonomy" id="7111"/>
    <lineage>
        <taxon>Eukaryota</taxon>
        <taxon>Metazoa</taxon>
        <taxon>Ecdysozoa</taxon>
        <taxon>Arthropoda</taxon>
        <taxon>Hexapoda</taxon>
        <taxon>Insecta</taxon>
        <taxon>Pterygota</taxon>
        <taxon>Neoptera</taxon>
        <taxon>Endopterygota</taxon>
        <taxon>Lepidoptera</taxon>
        <taxon>Glossata</taxon>
        <taxon>Ditrysia</taxon>
        <taxon>Noctuoidea</taxon>
        <taxon>Noctuidae</taxon>
        <taxon>Plusiinae</taxon>
        <taxon>Trichoplusia</taxon>
    </lineage>
</organism>
<evidence type="ECO:0000259" key="4">
    <source>
        <dbReference type="PROSITE" id="PS51031"/>
    </source>
</evidence>
<accession>A0A7E5W9L5</accession>
<dbReference type="GO" id="GO:0005667">
    <property type="term" value="C:transcription regulator complex"/>
    <property type="evidence" value="ECO:0007669"/>
    <property type="project" value="TreeGrafter"/>
</dbReference>
<dbReference type="PROSITE" id="PS51029">
    <property type="entry name" value="MADF"/>
    <property type="match status" value="1"/>
</dbReference>
<dbReference type="Pfam" id="PF02944">
    <property type="entry name" value="BESS"/>
    <property type="match status" value="1"/>
</dbReference>
<keyword evidence="1" id="KW-0539">Nucleus</keyword>
<evidence type="ECO:0000313" key="6">
    <source>
        <dbReference type="RefSeq" id="XP_026737340.1"/>
    </source>
</evidence>
<evidence type="ECO:0000256" key="1">
    <source>
        <dbReference type="PROSITE-ProRule" id="PRU00371"/>
    </source>
</evidence>
<dbReference type="RefSeq" id="XP_026737340.1">
    <property type="nucleotide sequence ID" value="XM_026881539.1"/>
</dbReference>
<evidence type="ECO:0000313" key="5">
    <source>
        <dbReference type="Proteomes" id="UP000322000"/>
    </source>
</evidence>
<sequence>MKDNQHLMIELVKIVERFPELYDLNLDSYRTRFSEDAWAKVAACVQAELNEECTVDEVKVKWKGIRSSFNRYKAKLHQNNNEGGFFKKYYLYDHLRFLEPFVRPKGSPSRDQDKSCNFVYVDNADTNTHSNSIEEWNHIEIKPDFSNNFDKHEADTNEVSKRSSNDVSCQENAKKRKCSMDNKDTEEESEDLQFFRSILPDIRNFTIKEKRKFKMGILKLIDDIENERNDET</sequence>
<dbReference type="InterPro" id="IPR004210">
    <property type="entry name" value="BESS_motif"/>
</dbReference>
<reference evidence="6" key="1">
    <citation type="submission" date="2025-08" db="UniProtKB">
        <authorList>
            <consortium name="RefSeq"/>
        </authorList>
    </citation>
    <scope>IDENTIFICATION</scope>
</reference>
<dbReference type="PANTHER" id="PTHR12243:SF60">
    <property type="entry name" value="SI:CH211-15D5.12-RELATED"/>
    <property type="match status" value="1"/>
</dbReference>